<protein>
    <submittedName>
        <fullName evidence="1">Uncharacterized protein</fullName>
    </submittedName>
</protein>
<evidence type="ECO:0000313" key="1">
    <source>
        <dbReference type="EMBL" id="QPI18474.1"/>
    </source>
</evidence>
<dbReference type="EMBL" id="MW057861">
    <property type="protein sequence ID" value="QPI18474.1"/>
    <property type="molecule type" value="Genomic_DNA"/>
</dbReference>
<dbReference type="GeneID" id="77951584"/>
<evidence type="ECO:0000313" key="2">
    <source>
        <dbReference type="Proteomes" id="UP000594422"/>
    </source>
</evidence>
<organism evidence="1 2">
    <name type="scientific">Providencia phage PSTCR7</name>
    <dbReference type="NCBI Taxonomy" id="2783549"/>
    <lineage>
        <taxon>Viruses</taxon>
        <taxon>Duplodnaviria</taxon>
        <taxon>Heunggongvirae</taxon>
        <taxon>Uroviricota</taxon>
        <taxon>Caudoviricetes</taxon>
        <taxon>Craquatrovirus</taxon>
        <taxon>Craquatrovirus PSTCR7</taxon>
    </lineage>
</organism>
<dbReference type="Proteomes" id="UP000594422">
    <property type="component" value="Segment"/>
</dbReference>
<keyword evidence="2" id="KW-1185">Reference proteome</keyword>
<name>A0A7S9SWC8_9CAUD</name>
<sequence length="59" mass="6893">MTRYLIPGRQNEEGIFVWGYKGTSVVVIEDLNDTPSYTIEGEFISYNSIEELEYFNNIH</sequence>
<dbReference type="RefSeq" id="YP_010675261.1">
    <property type="nucleotide sequence ID" value="NC_071001.1"/>
</dbReference>
<accession>A0A7S9SWC8</accession>
<reference evidence="1 2" key="1">
    <citation type="submission" date="2020-10" db="EMBL/GenBank/DDBJ databases">
        <title>Novel bacteriophages targeting Providencia spp. as potential agents for phage therapy.</title>
        <authorList>
            <person name="Rakov C."/>
            <person name="Alkalay-Oren S."/>
            <person name="Coppenhagen-Glazer S."/>
            <person name="Hazan R."/>
        </authorList>
    </citation>
    <scope>NUCLEOTIDE SEQUENCE [LARGE SCALE GENOMIC DNA]</scope>
</reference>
<dbReference type="KEGG" id="vg:77951584"/>
<proteinExistence type="predicted"/>